<dbReference type="Pfam" id="PF13948">
    <property type="entry name" value="DUF4215"/>
    <property type="match status" value="2"/>
</dbReference>
<evidence type="ECO:0000256" key="4">
    <source>
        <dbReference type="SAM" id="MobiDB-lite"/>
    </source>
</evidence>
<feature type="region of interest" description="Disordered" evidence="4">
    <location>
        <begin position="1"/>
        <end position="66"/>
    </location>
</feature>
<dbReference type="Proteomes" id="UP001217838">
    <property type="component" value="Unassembled WGS sequence"/>
</dbReference>
<keyword evidence="2" id="KW-0677">Repeat</keyword>
<evidence type="ECO:0000256" key="3">
    <source>
        <dbReference type="ARBA" id="ARBA00023157"/>
    </source>
</evidence>
<name>A0ABT5BIW1_9BACT</name>
<accession>A0ABT5BIW1</accession>
<feature type="compositionally biased region" description="Low complexity" evidence="4">
    <location>
        <begin position="10"/>
        <end position="48"/>
    </location>
</feature>
<dbReference type="RefSeq" id="WP_272007989.1">
    <property type="nucleotide sequence ID" value="NZ_JAQNDN010000024.1"/>
</dbReference>
<comment type="caution">
    <text evidence="5">The sequence shown here is derived from an EMBL/GenBank/DDBJ whole genome shotgun (WGS) entry which is preliminary data.</text>
</comment>
<protein>
    <submittedName>
        <fullName evidence="5">DUF4215 domain-containing protein</fullName>
    </submittedName>
</protein>
<reference evidence="5 6" key="1">
    <citation type="submission" date="2022-11" db="EMBL/GenBank/DDBJ databases">
        <title>Minimal conservation of predation-associated metabolite biosynthetic gene clusters underscores biosynthetic potential of Myxococcota including descriptions for ten novel species: Archangium lansinium sp. nov., Myxococcus landrumus sp. nov., Nannocystis bai.</title>
        <authorList>
            <person name="Ahearne A."/>
            <person name="Stevens C."/>
            <person name="Dowd S."/>
        </authorList>
    </citation>
    <scope>NUCLEOTIDE SEQUENCE [LARGE SCALE GENOMIC DNA]</scope>
    <source>
        <strain evidence="5 6">NCELM</strain>
    </source>
</reference>
<dbReference type="NCBIfam" id="NF038133">
    <property type="entry name" value="choice_anch_L"/>
    <property type="match status" value="1"/>
</dbReference>
<keyword evidence="1" id="KW-0732">Signal</keyword>
<proteinExistence type="predicted"/>
<dbReference type="EMBL" id="JAQNDN010000024">
    <property type="protein sequence ID" value="MDC0674068.1"/>
    <property type="molecule type" value="Genomic_DNA"/>
</dbReference>
<sequence>MEATPGSNSESETSQPTTGTPTTGVGDSATQGTTEGTTAADTEGVTEAIPECGNGMQEGSEECDDGNDVAGDGCEPTCTITAVCGNNSVEAGEACDDGNTEDGDECSADCQTATPLQDCGNGTVERPEQCDDGNMAPDDGCEPDCTFSPAECGNGIKEAGEECDDGNQVDGGPGDFCLNNCTTFFPASCQAPANYVVCDDAPDVISNKADKNNALKAMGICNSAPADSIMTSNFQFSQAVDNSWQVAKGFGSYTYDHDMDANTPPQLVYSPREGAAFLMLSTGTITPPNGQGVVVEPANSQTHDDNGNPDGNALPAPFKNQNGSNNGVGGTPFKNCDNGVPNGDRDCSDTLQAQWAMTNGNANDRIYFTFNTTVPAGTFGYTFDFVFCSAEWPTWVGSSYNDLLIAYQVDPTPDNPNANPPVDPYSGNVTFIPNPNNPASGLPLTITALDPYYDGPGYTYAEPQLQGTGFEQHACTDWFTAKGGVQPGAEITIGFFLADMSDQYLTTVALLDNFRWDCEGCIPNEVDDCGIQPM</sequence>
<evidence type="ECO:0000256" key="1">
    <source>
        <dbReference type="ARBA" id="ARBA00022729"/>
    </source>
</evidence>
<gene>
    <name evidence="5" type="ORF">POL58_40350</name>
</gene>
<evidence type="ECO:0000256" key="2">
    <source>
        <dbReference type="ARBA" id="ARBA00022737"/>
    </source>
</evidence>
<evidence type="ECO:0000313" key="5">
    <source>
        <dbReference type="EMBL" id="MDC0674068.1"/>
    </source>
</evidence>
<evidence type="ECO:0000313" key="6">
    <source>
        <dbReference type="Proteomes" id="UP001217838"/>
    </source>
</evidence>
<dbReference type="InterPro" id="IPR011936">
    <property type="entry name" value="Myxo_disulph_rpt"/>
</dbReference>
<keyword evidence="6" id="KW-1185">Reference proteome</keyword>
<organism evidence="5 6">
    <name type="scientific">Nannocystis radixulma</name>
    <dbReference type="NCBI Taxonomy" id="2995305"/>
    <lineage>
        <taxon>Bacteria</taxon>
        <taxon>Pseudomonadati</taxon>
        <taxon>Myxococcota</taxon>
        <taxon>Polyangia</taxon>
        <taxon>Nannocystales</taxon>
        <taxon>Nannocystaceae</taxon>
        <taxon>Nannocystis</taxon>
    </lineage>
</organism>
<dbReference type="NCBIfam" id="TIGR02232">
    <property type="entry name" value="myxo_disulf_rpt"/>
    <property type="match status" value="3"/>
</dbReference>
<keyword evidence="3" id="KW-1015">Disulfide bond</keyword>
<dbReference type="InterPro" id="IPR049804">
    <property type="entry name" value="Choice_anch_L"/>
</dbReference>
<feature type="region of interest" description="Disordered" evidence="4">
    <location>
        <begin position="298"/>
        <end position="337"/>
    </location>
</feature>